<dbReference type="EMBL" id="JACADJ010000004">
    <property type="protein sequence ID" value="NWH03777.1"/>
    <property type="molecule type" value="Genomic_DNA"/>
</dbReference>
<dbReference type="GO" id="GO:0016787">
    <property type="term" value="F:hydrolase activity"/>
    <property type="evidence" value="ECO:0007669"/>
    <property type="project" value="UniProtKB-KW"/>
</dbReference>
<evidence type="ECO:0000313" key="3">
    <source>
        <dbReference type="Proteomes" id="UP000553343"/>
    </source>
</evidence>
<dbReference type="SUPFAM" id="SSF53474">
    <property type="entry name" value="alpha/beta-Hydrolases"/>
    <property type="match status" value="1"/>
</dbReference>
<dbReference type="RefSeq" id="WP_178365229.1">
    <property type="nucleotide sequence ID" value="NZ_JACADJ010000004.1"/>
</dbReference>
<dbReference type="Pfam" id="PF00561">
    <property type="entry name" value="Abhydrolase_1"/>
    <property type="match status" value="2"/>
</dbReference>
<sequence length="312" mass="35000">MTFKPSIAFRAKAKAGETMVETFFKKNGMQLGANLHTHQGPPFMEWAKIGAERKETLVLIHGFGERKESFYLISRFLKKELNLVIPDLPGFGKSGMDPDLVYNLDNYVNWLGRFIEQIGLDSFHLAGCSMGGAIAAKFAARFPSKVNSLSLVGPAGFYLPGKQSIYDEALAGSNIFYISSPGDFETLQSRIFRKSPTLPTCVKEYMILKAIGDREGLAKIFDELLDMESIKSGKVSLEQASLNHVCKEITMPVMLFWGRHDTLLPWKTAPFVEELFPRARVHIFEEYGHVPHLEGPQKLAGHMLNFICDAQF</sequence>
<organism evidence="2 3">
    <name type="scientific">Desulfobacter latus</name>
    <dbReference type="NCBI Taxonomy" id="2292"/>
    <lineage>
        <taxon>Bacteria</taxon>
        <taxon>Pseudomonadati</taxon>
        <taxon>Thermodesulfobacteriota</taxon>
        <taxon>Desulfobacteria</taxon>
        <taxon>Desulfobacterales</taxon>
        <taxon>Desulfobacteraceae</taxon>
        <taxon>Desulfobacter</taxon>
    </lineage>
</organism>
<feature type="domain" description="AB hydrolase-1" evidence="1">
    <location>
        <begin position="233"/>
        <end position="296"/>
    </location>
</feature>
<comment type="caution">
    <text evidence="2">The sequence shown here is derived from an EMBL/GenBank/DDBJ whole genome shotgun (WGS) entry which is preliminary data.</text>
</comment>
<evidence type="ECO:0000313" key="2">
    <source>
        <dbReference type="EMBL" id="NWH03777.1"/>
    </source>
</evidence>
<keyword evidence="3" id="KW-1185">Reference proteome</keyword>
<gene>
    <name evidence="2" type="ORF">HXW94_02015</name>
</gene>
<accession>A0A850T6B6</accession>
<dbReference type="AlphaFoldDB" id="A0A850T6B6"/>
<dbReference type="GO" id="GO:0016020">
    <property type="term" value="C:membrane"/>
    <property type="evidence" value="ECO:0007669"/>
    <property type="project" value="TreeGrafter"/>
</dbReference>
<dbReference type="InterPro" id="IPR050266">
    <property type="entry name" value="AB_hydrolase_sf"/>
</dbReference>
<dbReference type="Proteomes" id="UP000553343">
    <property type="component" value="Unassembled WGS sequence"/>
</dbReference>
<dbReference type="PRINTS" id="PR00111">
    <property type="entry name" value="ABHYDROLASE"/>
</dbReference>
<evidence type="ECO:0000259" key="1">
    <source>
        <dbReference type="Pfam" id="PF00561"/>
    </source>
</evidence>
<dbReference type="PANTHER" id="PTHR43798:SF33">
    <property type="entry name" value="HYDROLASE, PUTATIVE (AFU_ORTHOLOGUE AFUA_2G14860)-RELATED"/>
    <property type="match status" value="1"/>
</dbReference>
<dbReference type="PANTHER" id="PTHR43798">
    <property type="entry name" value="MONOACYLGLYCEROL LIPASE"/>
    <property type="match status" value="1"/>
</dbReference>
<proteinExistence type="predicted"/>
<protein>
    <submittedName>
        <fullName evidence="2">Alpha/beta hydrolase</fullName>
    </submittedName>
</protein>
<dbReference type="InterPro" id="IPR000073">
    <property type="entry name" value="AB_hydrolase_1"/>
</dbReference>
<name>A0A850T6B6_9BACT</name>
<reference evidence="2 3" key="1">
    <citation type="submission" date="2020-06" db="EMBL/GenBank/DDBJ databases">
        <title>High-quality draft genome of sulfate reducer Desulfobacter latus type strain AcrS2 isolated from marine sediment.</title>
        <authorList>
            <person name="Hoppe M."/>
            <person name="Larsen C.K."/>
            <person name="Marshall I.P.G."/>
            <person name="Schramm A."/>
            <person name="Marietou A.G."/>
        </authorList>
    </citation>
    <scope>NUCLEOTIDE SEQUENCE [LARGE SCALE GENOMIC DNA]</scope>
    <source>
        <strain evidence="2 3">AcRS2</strain>
    </source>
</reference>
<dbReference type="InterPro" id="IPR029058">
    <property type="entry name" value="AB_hydrolase_fold"/>
</dbReference>
<keyword evidence="2" id="KW-0378">Hydrolase</keyword>
<dbReference type="Gene3D" id="3.40.50.1820">
    <property type="entry name" value="alpha/beta hydrolase"/>
    <property type="match status" value="1"/>
</dbReference>
<feature type="domain" description="AB hydrolase-1" evidence="1">
    <location>
        <begin position="56"/>
        <end position="161"/>
    </location>
</feature>